<feature type="transmembrane region" description="Helical" evidence="1">
    <location>
        <begin position="58"/>
        <end position="83"/>
    </location>
</feature>
<sequence length="156" mass="16068">MNAGEGTDVADGPGGPRQVGQVGQVGRVVLGALGVLVLGYGLFLLVSRRSFGDLVDAGLWLAGGVLVHDVLLSGLLIALGAAAARWLPGRWRGPLAGGLVVLGSLTLLAVPFLGGFGRANAPDNPTLLDRDYLAGWLLLVALTALGVLLARYRPRR</sequence>
<dbReference type="RefSeq" id="WP_250826375.1">
    <property type="nucleotide sequence ID" value="NZ_JAMOIL010000003.1"/>
</dbReference>
<proteinExistence type="predicted"/>
<feature type="transmembrane region" description="Helical" evidence="1">
    <location>
        <begin position="25"/>
        <end position="46"/>
    </location>
</feature>
<keyword evidence="1" id="KW-0472">Membrane</keyword>
<accession>A0A9X2D574</accession>
<keyword evidence="1" id="KW-0812">Transmembrane</keyword>
<name>A0A9X2D574_9ACTN</name>
<reference evidence="2" key="1">
    <citation type="submission" date="2022-05" db="EMBL/GenBank/DDBJ databases">
        <authorList>
            <person name="Tuo L."/>
        </authorList>
    </citation>
    <scope>NUCLEOTIDE SEQUENCE</scope>
    <source>
        <strain evidence="2">BSK12Z-4</strain>
    </source>
</reference>
<dbReference type="Proteomes" id="UP001139485">
    <property type="component" value="Unassembled WGS sequence"/>
</dbReference>
<evidence type="ECO:0000256" key="1">
    <source>
        <dbReference type="SAM" id="Phobius"/>
    </source>
</evidence>
<evidence type="ECO:0000313" key="3">
    <source>
        <dbReference type="Proteomes" id="UP001139485"/>
    </source>
</evidence>
<keyword evidence="3" id="KW-1185">Reference proteome</keyword>
<feature type="transmembrane region" description="Helical" evidence="1">
    <location>
        <begin position="133"/>
        <end position="152"/>
    </location>
</feature>
<keyword evidence="1" id="KW-1133">Transmembrane helix</keyword>
<organism evidence="2 3">
    <name type="scientific">Nocardioides bruguierae</name>
    <dbReference type="NCBI Taxonomy" id="2945102"/>
    <lineage>
        <taxon>Bacteria</taxon>
        <taxon>Bacillati</taxon>
        <taxon>Actinomycetota</taxon>
        <taxon>Actinomycetes</taxon>
        <taxon>Propionibacteriales</taxon>
        <taxon>Nocardioidaceae</taxon>
        <taxon>Nocardioides</taxon>
    </lineage>
</organism>
<comment type="caution">
    <text evidence="2">The sequence shown here is derived from an EMBL/GenBank/DDBJ whole genome shotgun (WGS) entry which is preliminary data.</text>
</comment>
<gene>
    <name evidence="2" type="ORF">M8330_04570</name>
</gene>
<evidence type="ECO:0000313" key="2">
    <source>
        <dbReference type="EMBL" id="MCM0619571.1"/>
    </source>
</evidence>
<dbReference type="EMBL" id="JAMOIL010000003">
    <property type="protein sequence ID" value="MCM0619571.1"/>
    <property type="molecule type" value="Genomic_DNA"/>
</dbReference>
<dbReference type="AlphaFoldDB" id="A0A9X2D574"/>
<feature type="transmembrane region" description="Helical" evidence="1">
    <location>
        <begin position="95"/>
        <end position="113"/>
    </location>
</feature>
<protein>
    <submittedName>
        <fullName evidence="2">Uncharacterized protein</fullName>
    </submittedName>
</protein>